<dbReference type="InterPro" id="IPR032710">
    <property type="entry name" value="NTF2-like_dom_sf"/>
</dbReference>
<accession>A0A4R3MCF2</accession>
<feature type="signal peptide" evidence="1">
    <location>
        <begin position="1"/>
        <end position="36"/>
    </location>
</feature>
<dbReference type="EMBL" id="SMAK01000004">
    <property type="protein sequence ID" value="TCT11250.1"/>
    <property type="molecule type" value="Genomic_DNA"/>
</dbReference>
<evidence type="ECO:0000313" key="2">
    <source>
        <dbReference type="EMBL" id="TCT11250.1"/>
    </source>
</evidence>
<dbReference type="Proteomes" id="UP000295678">
    <property type="component" value="Unassembled WGS sequence"/>
</dbReference>
<evidence type="ECO:0000313" key="3">
    <source>
        <dbReference type="Proteomes" id="UP000295678"/>
    </source>
</evidence>
<keyword evidence="3" id="KW-1185">Reference proteome</keyword>
<name>A0A4R3MCF2_9HYPH</name>
<dbReference type="SUPFAM" id="SSF54427">
    <property type="entry name" value="NTF2-like"/>
    <property type="match status" value="1"/>
</dbReference>
<gene>
    <name evidence="2" type="ORF">EDC22_1043</name>
</gene>
<dbReference type="AlphaFoldDB" id="A0A4R3MCF2"/>
<organism evidence="2 3">
    <name type="scientific">Tepidamorphus gemmatus</name>
    <dbReference type="NCBI Taxonomy" id="747076"/>
    <lineage>
        <taxon>Bacteria</taxon>
        <taxon>Pseudomonadati</taxon>
        <taxon>Pseudomonadota</taxon>
        <taxon>Alphaproteobacteria</taxon>
        <taxon>Hyphomicrobiales</taxon>
        <taxon>Tepidamorphaceae</taxon>
        <taxon>Tepidamorphus</taxon>
    </lineage>
</organism>
<keyword evidence="1" id="KW-0732">Signal</keyword>
<comment type="caution">
    <text evidence="2">The sequence shown here is derived from an EMBL/GenBank/DDBJ whole genome shotgun (WGS) entry which is preliminary data.</text>
</comment>
<feature type="chain" id="PRO_5020645801" evidence="1">
    <location>
        <begin position="37"/>
        <end position="154"/>
    </location>
</feature>
<sequence>MIKMVDSQSMFRVRAWRRWLLVVAGAVMFASVSATASAEKNRDATDVQHIIADQIAAFAAGDSARAFAHAAPSIQMRFRTPAIFMRMVEQGYEPVFRPRSFAFADFTAEGNRALQMLEVVGPDGAFWVAVYTLEKQPDGTWRISGCYLRPGTGA</sequence>
<dbReference type="InterPro" id="IPR032347">
    <property type="entry name" value="DUF4864"/>
</dbReference>
<dbReference type="Pfam" id="PF16156">
    <property type="entry name" value="DUF4864"/>
    <property type="match status" value="1"/>
</dbReference>
<reference evidence="2 3" key="1">
    <citation type="submission" date="2019-03" db="EMBL/GenBank/DDBJ databases">
        <title>Genomic Encyclopedia of Type Strains, Phase IV (KMG-IV): sequencing the most valuable type-strain genomes for metagenomic binning, comparative biology and taxonomic classification.</title>
        <authorList>
            <person name="Goeker M."/>
        </authorList>
    </citation>
    <scope>NUCLEOTIDE SEQUENCE [LARGE SCALE GENOMIC DNA]</scope>
    <source>
        <strain evidence="2 3">DSM 19345</strain>
    </source>
</reference>
<proteinExistence type="predicted"/>
<protein>
    <submittedName>
        <fullName evidence="2">Uncharacterized protein DUF4864</fullName>
    </submittedName>
</protein>
<evidence type="ECO:0000256" key="1">
    <source>
        <dbReference type="SAM" id="SignalP"/>
    </source>
</evidence>
<dbReference type="OrthoDB" id="9130422at2"/>